<dbReference type="EMBL" id="KQ030470">
    <property type="protein sequence ID" value="KJP84680.1"/>
    <property type="molecule type" value="Genomic_DNA"/>
</dbReference>
<gene>
    <name evidence="2" type="ORF">AK88_05688</name>
</gene>
<proteinExistence type="predicted"/>
<evidence type="ECO:0000256" key="1">
    <source>
        <dbReference type="SAM" id="MobiDB-lite"/>
    </source>
</evidence>
<dbReference type="AlphaFoldDB" id="A0A0D9QCB2"/>
<feature type="compositionally biased region" description="Polar residues" evidence="1">
    <location>
        <begin position="1"/>
        <end position="13"/>
    </location>
</feature>
<reference evidence="2 3" key="1">
    <citation type="submission" date="2014-03" db="EMBL/GenBank/DDBJ databases">
        <title>The Genome Sequence of Plasmodium fragile nilgiri.</title>
        <authorList>
            <consortium name="The Broad Institute Genomics Platform"/>
            <consortium name="The Broad Institute Genome Sequencing Center for Infectious Disease"/>
            <person name="Neafsey D."/>
            <person name="Duraisingh M."/>
            <person name="Young S.K."/>
            <person name="Zeng Q."/>
            <person name="Gargeya S."/>
            <person name="Abouelleil A."/>
            <person name="Alvarado L."/>
            <person name="Chapman S.B."/>
            <person name="Gainer-Dewar J."/>
            <person name="Goldberg J."/>
            <person name="Griggs A."/>
            <person name="Gujja S."/>
            <person name="Hansen M."/>
            <person name="Howarth C."/>
            <person name="Imamovic A."/>
            <person name="Larimer J."/>
            <person name="Pearson M."/>
            <person name="Poon T.W."/>
            <person name="Priest M."/>
            <person name="Roberts A."/>
            <person name="Saif S."/>
            <person name="Shea T."/>
            <person name="Sykes S."/>
            <person name="Wortman J."/>
            <person name="Nusbaum C."/>
            <person name="Birren B."/>
        </authorList>
    </citation>
    <scope>NUCLEOTIDE SEQUENCE [LARGE SCALE GENOMIC DNA]</scope>
    <source>
        <strain evidence="3">nilgiri</strain>
    </source>
</reference>
<evidence type="ECO:0000313" key="2">
    <source>
        <dbReference type="EMBL" id="KJP84680.1"/>
    </source>
</evidence>
<name>A0A0D9QCB2_PLAFR</name>
<dbReference type="OMA" id="HWINWIA"/>
<sequence>METIQLDTDPSASNEEHPDPWKCMESIQLDDEQTRPSDHGDETAACTHWINWIARTKHLLRACTTQPWFLQLQAEWKQYYQQHAENGVYGQRALGEAANPPMHKLDAWNGWVAQQHALMHIYGAEEWFQHLLNSVEEENTEETGSQREQTLNANNIPTAQELATDAEAQKRAPANIPLTRVKDPEQQHHHHPHLLHTEHLTAHKLWMLILAAVIEECELEHSMQDRELYLDALLEQL</sequence>
<dbReference type="GeneID" id="24271002"/>
<dbReference type="RefSeq" id="XP_012338713.1">
    <property type="nucleotide sequence ID" value="XM_012483290.1"/>
</dbReference>
<dbReference type="Proteomes" id="UP000054561">
    <property type="component" value="Unassembled WGS sequence"/>
</dbReference>
<feature type="region of interest" description="Disordered" evidence="1">
    <location>
        <begin position="1"/>
        <end position="20"/>
    </location>
</feature>
<dbReference type="OrthoDB" id="383264at2759"/>
<evidence type="ECO:0000313" key="3">
    <source>
        <dbReference type="Proteomes" id="UP000054561"/>
    </source>
</evidence>
<organism evidence="2 3">
    <name type="scientific">Plasmodium fragile</name>
    <dbReference type="NCBI Taxonomy" id="5857"/>
    <lineage>
        <taxon>Eukaryota</taxon>
        <taxon>Sar</taxon>
        <taxon>Alveolata</taxon>
        <taxon>Apicomplexa</taxon>
        <taxon>Aconoidasida</taxon>
        <taxon>Haemosporida</taxon>
        <taxon>Plasmodiidae</taxon>
        <taxon>Plasmodium</taxon>
        <taxon>Plasmodium (Plasmodium)</taxon>
    </lineage>
</organism>
<evidence type="ECO:0008006" key="4">
    <source>
        <dbReference type="Google" id="ProtNLM"/>
    </source>
</evidence>
<dbReference type="VEuPathDB" id="PlasmoDB:AK88_05688"/>
<keyword evidence="3" id="KW-1185">Reference proteome</keyword>
<protein>
    <recommendedName>
        <fullName evidence="4">Schizont-infected cell agglutination C-terminal domain-containing protein</fullName>
    </recommendedName>
</protein>
<accession>A0A0D9QCB2</accession>